<feature type="region of interest" description="Disordered" evidence="3">
    <location>
        <begin position="722"/>
        <end position="782"/>
    </location>
</feature>
<keyword evidence="7" id="KW-1185">Reference proteome</keyword>
<dbReference type="Gene3D" id="1.20.120.1240">
    <property type="entry name" value="Dynamin, middle domain"/>
    <property type="match status" value="1"/>
</dbReference>
<dbReference type="GO" id="GO:0006897">
    <property type="term" value="P:endocytosis"/>
    <property type="evidence" value="ECO:0007669"/>
    <property type="project" value="TreeGrafter"/>
</dbReference>
<feature type="domain" description="Dynamin-type G" evidence="5">
    <location>
        <begin position="40"/>
        <end position="323"/>
    </location>
</feature>
<dbReference type="GO" id="GO:0005525">
    <property type="term" value="F:GTP binding"/>
    <property type="evidence" value="ECO:0007669"/>
    <property type="project" value="InterPro"/>
</dbReference>
<dbReference type="InterPro" id="IPR000375">
    <property type="entry name" value="Dynamin_stalk"/>
</dbReference>
<dbReference type="InterPro" id="IPR030381">
    <property type="entry name" value="G_DYNAMIN_dom"/>
</dbReference>
<evidence type="ECO:0000256" key="1">
    <source>
        <dbReference type="ARBA" id="ARBA00022741"/>
    </source>
</evidence>
<dbReference type="GO" id="GO:0005739">
    <property type="term" value="C:mitochondrion"/>
    <property type="evidence" value="ECO:0007669"/>
    <property type="project" value="TreeGrafter"/>
</dbReference>
<dbReference type="GO" id="GO:0005874">
    <property type="term" value="C:microtubule"/>
    <property type="evidence" value="ECO:0007669"/>
    <property type="project" value="TreeGrafter"/>
</dbReference>
<dbReference type="AlphaFoldDB" id="A0AAI8V9F0"/>
<dbReference type="PANTHER" id="PTHR11566:SF149">
    <property type="entry name" value="GTPASE, PUTATIVE (AFU_ORTHOLOGUE AFUA_6G11890)-RELATED"/>
    <property type="match status" value="1"/>
</dbReference>
<comment type="caution">
    <text evidence="6">The sequence shown here is derived from an EMBL/GenBank/DDBJ whole genome shotgun (WGS) entry which is preliminary data.</text>
</comment>
<protein>
    <submittedName>
        <fullName evidence="6">Uu.00g108640.m01.CDS01</fullName>
    </submittedName>
</protein>
<dbReference type="PANTHER" id="PTHR11566">
    <property type="entry name" value="DYNAMIN"/>
    <property type="match status" value="1"/>
</dbReference>
<feature type="compositionally biased region" description="Basic residues" evidence="3">
    <location>
        <begin position="798"/>
        <end position="808"/>
    </location>
</feature>
<dbReference type="GO" id="GO:0003924">
    <property type="term" value="F:GTPase activity"/>
    <property type="evidence" value="ECO:0007669"/>
    <property type="project" value="InterPro"/>
</dbReference>
<dbReference type="EMBL" id="CAUWAG010000006">
    <property type="protein sequence ID" value="CAJ2503470.1"/>
    <property type="molecule type" value="Genomic_DNA"/>
</dbReference>
<dbReference type="Pfam" id="PF01031">
    <property type="entry name" value="Dynamin_M"/>
    <property type="match status" value="1"/>
</dbReference>
<dbReference type="InterPro" id="IPR001401">
    <property type="entry name" value="Dynamin_GTPase"/>
</dbReference>
<dbReference type="GO" id="GO:0016020">
    <property type="term" value="C:membrane"/>
    <property type="evidence" value="ECO:0007669"/>
    <property type="project" value="TreeGrafter"/>
</dbReference>
<feature type="domain" description="GED" evidence="4">
    <location>
        <begin position="607"/>
        <end position="698"/>
    </location>
</feature>
<organism evidence="6 7">
    <name type="scientific">Anthostomella pinea</name>
    <dbReference type="NCBI Taxonomy" id="933095"/>
    <lineage>
        <taxon>Eukaryota</taxon>
        <taxon>Fungi</taxon>
        <taxon>Dikarya</taxon>
        <taxon>Ascomycota</taxon>
        <taxon>Pezizomycotina</taxon>
        <taxon>Sordariomycetes</taxon>
        <taxon>Xylariomycetidae</taxon>
        <taxon>Xylariales</taxon>
        <taxon>Xylariaceae</taxon>
        <taxon>Anthostomella</taxon>
    </lineage>
</organism>
<sequence>MARDLNAMSATRGDVQLQSKDHKDLLDIIDKLRSQGISRYVDLPQIIVCGDQSSGKSSVLEAISGMSFPTKDNLCTRFATELILRRSTDPGVIAHIIPGAERSGEEKKRLEAFEYKLDDLDIGQVVEDAKEVMGLNGNNKVFSSDILRVEISGPSQPHLTMVDLPGLFMAGNKDQSEEDAQLVKSLVLSYMEKPRSIILAVVSAKNDFALQQVTQHTRAVDPKGVRTLGLITKPDALDEGSDSEGFFINMAQNKDVKFRLGWHVLRNRSYVERNATSSERDEKESEFFSKGVWTTLESSQLGVSALRMRLSKVLRDQIMLQLPSVLEDVEAGIKQCQDKIAKLGASRGSLQEQRRHLVSVSTGFTSLMKDAIDGNYTDTFFADKEDVDAYPRRLRAVVQNTLSDFAEEMRREGHARIILDGPKTDRDGPRCISRSDYLEEVKVAMRRSRGRELPGSYNPLIVAELFSKQCKPWQNLVGNLAERIVDSVYTTVNVTLQHVADDETTVSLLRNVVDPSVESLKGALATKVEEILRPHLSGHPITYNHYLTDNMQKQLAARTRVALEKRLKKFLRTHELYTGTREYLFNVYSLMDIIVSVTEPNMDTYSCDKAANDMRAYYKVALKTLIDDVSVLAVERCLIQKLPELFSPEVVCNFTDEEIHCFAAESEMSAAERMRATEKLSVLELGQAQLKRLRKHSPLMVESPRGYYARDAVVKHSNVLVSPVESEPESGPEWEPEPPKLEPPVPESPEPELETDQASIVAEPSVEPCGEEYSGPPEPAASVDLYKCLGEIQEPTSKIKKKKAKAKREQKPSFIVDE</sequence>
<feature type="compositionally biased region" description="Acidic residues" evidence="3">
    <location>
        <begin position="726"/>
        <end position="736"/>
    </location>
</feature>
<dbReference type="FunFam" id="3.40.50.300:FF:001425">
    <property type="entry name" value="Dynamin GTPase, putative"/>
    <property type="match status" value="1"/>
</dbReference>
<keyword evidence="2" id="KW-0342">GTP-binding</keyword>
<dbReference type="InterPro" id="IPR045063">
    <property type="entry name" value="Dynamin_N"/>
</dbReference>
<proteinExistence type="predicted"/>
<dbReference type="InterPro" id="IPR022812">
    <property type="entry name" value="Dynamin"/>
</dbReference>
<dbReference type="InterPro" id="IPR027417">
    <property type="entry name" value="P-loop_NTPase"/>
</dbReference>
<dbReference type="GO" id="GO:0008017">
    <property type="term" value="F:microtubule binding"/>
    <property type="evidence" value="ECO:0007669"/>
    <property type="project" value="TreeGrafter"/>
</dbReference>
<dbReference type="Pfam" id="PF00350">
    <property type="entry name" value="Dynamin_N"/>
    <property type="match status" value="1"/>
</dbReference>
<feature type="region of interest" description="Disordered" evidence="3">
    <location>
        <begin position="797"/>
        <end position="818"/>
    </location>
</feature>
<dbReference type="GO" id="GO:0000266">
    <property type="term" value="P:mitochondrial fission"/>
    <property type="evidence" value="ECO:0007669"/>
    <property type="project" value="TreeGrafter"/>
</dbReference>
<name>A0AAI8V9F0_9PEZI</name>
<dbReference type="PROSITE" id="PS51388">
    <property type="entry name" value="GED"/>
    <property type="match status" value="1"/>
</dbReference>
<dbReference type="Gene3D" id="3.40.50.300">
    <property type="entry name" value="P-loop containing nucleotide triphosphate hydrolases"/>
    <property type="match status" value="1"/>
</dbReference>
<evidence type="ECO:0000256" key="3">
    <source>
        <dbReference type="SAM" id="MobiDB-lite"/>
    </source>
</evidence>
<dbReference type="CDD" id="cd08771">
    <property type="entry name" value="DLP_1"/>
    <property type="match status" value="1"/>
</dbReference>
<dbReference type="SUPFAM" id="SSF52540">
    <property type="entry name" value="P-loop containing nucleoside triphosphate hydrolases"/>
    <property type="match status" value="1"/>
</dbReference>
<reference evidence="6" key="1">
    <citation type="submission" date="2023-10" db="EMBL/GenBank/DDBJ databases">
        <authorList>
            <person name="Hackl T."/>
        </authorList>
    </citation>
    <scope>NUCLEOTIDE SEQUENCE</scope>
</reference>
<dbReference type="PRINTS" id="PR00195">
    <property type="entry name" value="DYNAMIN"/>
</dbReference>
<evidence type="ECO:0000256" key="2">
    <source>
        <dbReference type="ARBA" id="ARBA00023134"/>
    </source>
</evidence>
<dbReference type="PROSITE" id="PS51718">
    <property type="entry name" value="G_DYNAMIN_2"/>
    <property type="match status" value="1"/>
</dbReference>
<evidence type="ECO:0000313" key="7">
    <source>
        <dbReference type="Proteomes" id="UP001295740"/>
    </source>
</evidence>
<dbReference type="Proteomes" id="UP001295740">
    <property type="component" value="Unassembled WGS sequence"/>
</dbReference>
<dbReference type="GO" id="GO:0048312">
    <property type="term" value="P:intracellular distribution of mitochondria"/>
    <property type="evidence" value="ECO:0007669"/>
    <property type="project" value="TreeGrafter"/>
</dbReference>
<evidence type="ECO:0000259" key="5">
    <source>
        <dbReference type="PROSITE" id="PS51718"/>
    </source>
</evidence>
<keyword evidence="1" id="KW-0547">Nucleotide-binding</keyword>
<evidence type="ECO:0000259" key="4">
    <source>
        <dbReference type="PROSITE" id="PS51388"/>
    </source>
</evidence>
<gene>
    <name evidence="6" type="ORF">KHLLAP_LOCUS3938</name>
</gene>
<accession>A0AAI8V9F0</accession>
<dbReference type="SMART" id="SM00053">
    <property type="entry name" value="DYNc"/>
    <property type="match status" value="1"/>
</dbReference>
<dbReference type="InterPro" id="IPR020850">
    <property type="entry name" value="GED_dom"/>
</dbReference>
<evidence type="ECO:0000313" key="6">
    <source>
        <dbReference type="EMBL" id="CAJ2503470.1"/>
    </source>
</evidence>
<dbReference type="GO" id="GO:0016559">
    <property type="term" value="P:peroxisome fission"/>
    <property type="evidence" value="ECO:0007669"/>
    <property type="project" value="TreeGrafter"/>
</dbReference>